<dbReference type="EMBL" id="JAESWA010000023">
    <property type="protein sequence ID" value="MBL4932747.1"/>
    <property type="molecule type" value="Genomic_DNA"/>
</dbReference>
<keyword evidence="3" id="KW-1185">Reference proteome</keyword>
<dbReference type="InterPro" id="IPR027434">
    <property type="entry name" value="Homing_endonucl"/>
</dbReference>
<keyword evidence="2" id="KW-0378">Hydrolase</keyword>
<evidence type="ECO:0000313" key="3">
    <source>
        <dbReference type="Proteomes" id="UP000623681"/>
    </source>
</evidence>
<organism evidence="2 3">
    <name type="scientific">Clostridium paridis</name>
    <dbReference type="NCBI Taxonomy" id="2803863"/>
    <lineage>
        <taxon>Bacteria</taxon>
        <taxon>Bacillati</taxon>
        <taxon>Bacillota</taxon>
        <taxon>Clostridia</taxon>
        <taxon>Eubacteriales</taxon>
        <taxon>Clostridiaceae</taxon>
        <taxon>Clostridium</taxon>
    </lineage>
</organism>
<gene>
    <name evidence="2" type="ORF">JK634_13115</name>
</gene>
<protein>
    <submittedName>
        <fullName evidence="2">LAGLIDADG family homing endonuclease</fullName>
    </submittedName>
</protein>
<dbReference type="InterPro" id="IPR004860">
    <property type="entry name" value="LAGLIDADG_dom"/>
</dbReference>
<comment type="caution">
    <text evidence="2">The sequence shown here is derived from an EMBL/GenBank/DDBJ whole genome shotgun (WGS) entry which is preliminary data.</text>
</comment>
<evidence type="ECO:0000313" key="2">
    <source>
        <dbReference type="EMBL" id="MBL4932747.1"/>
    </source>
</evidence>
<dbReference type="RefSeq" id="WP_202768137.1">
    <property type="nucleotide sequence ID" value="NZ_JAESWA010000023.1"/>
</dbReference>
<sequence length="136" mass="15717">MTEAEKAYIAGIIDGEGSIMLIKFHNNQLPSPCVSIASTSLELLEWIKQVTSIGVIKGKKNYNETKHKNSFSYIVKYNDAINLLESISPYLIINSKKFRADMIINEYKSLTPRNGRYSEELLERKLDFYQRFMEVK</sequence>
<keyword evidence="2" id="KW-0255">Endonuclease</keyword>
<dbReference type="Gene3D" id="3.10.28.10">
    <property type="entry name" value="Homing endonucleases"/>
    <property type="match status" value="1"/>
</dbReference>
<proteinExistence type="predicted"/>
<evidence type="ECO:0000259" key="1">
    <source>
        <dbReference type="Pfam" id="PF14528"/>
    </source>
</evidence>
<dbReference type="SUPFAM" id="SSF55608">
    <property type="entry name" value="Homing endonucleases"/>
    <property type="match status" value="1"/>
</dbReference>
<dbReference type="Pfam" id="PF14528">
    <property type="entry name" value="LAGLIDADG_3"/>
    <property type="match status" value="1"/>
</dbReference>
<dbReference type="Proteomes" id="UP000623681">
    <property type="component" value="Unassembled WGS sequence"/>
</dbReference>
<name>A0A937FI60_9CLOT</name>
<feature type="domain" description="Homing endonuclease LAGLIDADG" evidence="1">
    <location>
        <begin position="4"/>
        <end position="85"/>
    </location>
</feature>
<keyword evidence="2" id="KW-0540">Nuclease</keyword>
<reference evidence="2" key="1">
    <citation type="submission" date="2021-01" db="EMBL/GenBank/DDBJ databases">
        <title>Genome public.</title>
        <authorList>
            <person name="Liu C."/>
            <person name="Sun Q."/>
        </authorList>
    </citation>
    <scope>NUCLEOTIDE SEQUENCE</scope>
    <source>
        <strain evidence="2">YIM B02565</strain>
    </source>
</reference>
<accession>A0A937FI60</accession>
<dbReference type="AlphaFoldDB" id="A0A937FI60"/>
<dbReference type="GO" id="GO:0004519">
    <property type="term" value="F:endonuclease activity"/>
    <property type="evidence" value="ECO:0007669"/>
    <property type="project" value="UniProtKB-KW"/>
</dbReference>